<dbReference type="PRINTS" id="PR00135">
    <property type="entry name" value="LYZLACT"/>
</dbReference>
<dbReference type="SUPFAM" id="SSF53955">
    <property type="entry name" value="Lysozyme-like"/>
    <property type="match status" value="1"/>
</dbReference>
<feature type="chain" id="PRO_5026796735" description="lysozyme" evidence="7">
    <location>
        <begin position="27"/>
        <end position="155"/>
    </location>
</feature>
<evidence type="ECO:0000313" key="8">
    <source>
        <dbReference type="Proteomes" id="UP000829291"/>
    </source>
</evidence>
<proteinExistence type="inferred from homology"/>
<feature type="signal peptide" evidence="7">
    <location>
        <begin position="1"/>
        <end position="26"/>
    </location>
</feature>
<dbReference type="SMART" id="SM00263">
    <property type="entry name" value="LYZ1"/>
    <property type="match status" value="1"/>
</dbReference>
<evidence type="ECO:0000256" key="7">
    <source>
        <dbReference type="SAM" id="SignalP"/>
    </source>
</evidence>
<dbReference type="EC" id="3.2.1.17" evidence="2"/>
<name>A0A6J0BJA0_NEOLC</name>
<dbReference type="PROSITE" id="PS51348">
    <property type="entry name" value="GLYCOSYL_HYDROL_F22_2"/>
    <property type="match status" value="1"/>
</dbReference>
<accession>A0A6J0BJA0</accession>
<dbReference type="KEGG" id="nlo:107219990"/>
<keyword evidence="5" id="KW-0378">Hydrolase</keyword>
<evidence type="ECO:0000313" key="10">
    <source>
        <dbReference type="RefSeq" id="XP_046599771.1"/>
    </source>
</evidence>
<keyword evidence="5" id="KW-0326">Glycosidase</keyword>
<evidence type="ECO:0000256" key="6">
    <source>
        <dbReference type="RuleBase" id="RU004440"/>
    </source>
</evidence>
<evidence type="ECO:0000256" key="1">
    <source>
        <dbReference type="ARBA" id="ARBA00000632"/>
    </source>
</evidence>
<sequence length="155" mass="17340">MSGLIRRGLTATVILAILLTPDSISAKKYTRRELARGLMSLGVSKDDIAMWICIATHESGLDSDAINRCNDDSSWDHGLWQINDKYWVGRNRRGGACGFSAAEVRGDNLANAVQCVRYILDEHRRLQGDGWLAWSVYSDQRHCRGDLSSYVEGCF</sequence>
<protein>
    <recommendedName>
        <fullName evidence="2">lysozyme</fullName>
        <ecNumber evidence="2">3.2.1.17</ecNumber>
    </recommendedName>
</protein>
<dbReference type="RefSeq" id="XP_015513858.1">
    <property type="nucleotide sequence ID" value="XM_015658372.1"/>
</dbReference>
<keyword evidence="3" id="KW-0081">Bacteriolytic enzyme</keyword>
<dbReference type="Proteomes" id="UP000829291">
    <property type="component" value="Chromosome 6"/>
</dbReference>
<evidence type="ECO:0000313" key="9">
    <source>
        <dbReference type="RefSeq" id="XP_015513858.1"/>
    </source>
</evidence>
<dbReference type="InterPro" id="IPR001916">
    <property type="entry name" value="Glyco_hydro_22"/>
</dbReference>
<comment type="similarity">
    <text evidence="6">Belongs to the glycosyl hydrolase 22 family.</text>
</comment>
<dbReference type="OrthoDB" id="17373at2759"/>
<organism evidence="8 9">
    <name type="scientific">Neodiprion lecontei</name>
    <name type="common">Redheaded pine sawfly</name>
    <dbReference type="NCBI Taxonomy" id="441921"/>
    <lineage>
        <taxon>Eukaryota</taxon>
        <taxon>Metazoa</taxon>
        <taxon>Ecdysozoa</taxon>
        <taxon>Arthropoda</taxon>
        <taxon>Hexapoda</taxon>
        <taxon>Insecta</taxon>
        <taxon>Pterygota</taxon>
        <taxon>Neoptera</taxon>
        <taxon>Endopterygota</taxon>
        <taxon>Hymenoptera</taxon>
        <taxon>Tenthredinoidea</taxon>
        <taxon>Diprionidae</taxon>
        <taxon>Diprioninae</taxon>
        <taxon>Neodiprion</taxon>
    </lineage>
</organism>
<dbReference type="Pfam" id="PF00062">
    <property type="entry name" value="Lys"/>
    <property type="match status" value="1"/>
</dbReference>
<dbReference type="RefSeq" id="XP_046599771.1">
    <property type="nucleotide sequence ID" value="XM_046743815.1"/>
</dbReference>
<dbReference type="GO" id="GO:0003796">
    <property type="term" value="F:lysozyme activity"/>
    <property type="evidence" value="ECO:0007669"/>
    <property type="project" value="UniProtKB-EC"/>
</dbReference>
<dbReference type="GO" id="GO:0031640">
    <property type="term" value="P:killing of cells of another organism"/>
    <property type="evidence" value="ECO:0007669"/>
    <property type="project" value="UniProtKB-KW"/>
</dbReference>
<evidence type="ECO:0000256" key="2">
    <source>
        <dbReference type="ARBA" id="ARBA00012732"/>
    </source>
</evidence>
<dbReference type="GeneID" id="107219990"/>
<reference evidence="9" key="1">
    <citation type="submission" date="2025-04" db="UniProtKB">
        <authorList>
            <consortium name="RefSeq"/>
        </authorList>
    </citation>
    <scope>IDENTIFICATION</scope>
    <source>
        <tissue evidence="10">Thorax and Abdomen</tissue>
        <tissue evidence="9">Whole body</tissue>
    </source>
</reference>
<dbReference type="InterPro" id="IPR023346">
    <property type="entry name" value="Lysozyme-like_dom_sf"/>
</dbReference>
<dbReference type="CDD" id="cd16899">
    <property type="entry name" value="LYZ_C_invert"/>
    <property type="match status" value="1"/>
</dbReference>
<keyword evidence="8" id="KW-1185">Reference proteome</keyword>
<keyword evidence="7" id="KW-0732">Signal</keyword>
<evidence type="ECO:0000256" key="3">
    <source>
        <dbReference type="ARBA" id="ARBA00022638"/>
    </source>
</evidence>
<evidence type="ECO:0000256" key="4">
    <source>
        <dbReference type="ARBA" id="ARBA00023157"/>
    </source>
</evidence>
<dbReference type="AlphaFoldDB" id="A0A6J0BJA0"/>
<gene>
    <name evidence="9 10" type="primary">LOC107219990</name>
</gene>
<keyword evidence="4" id="KW-1015">Disulfide bond</keyword>
<comment type="catalytic activity">
    <reaction evidence="1">
        <text>Hydrolysis of (1-&gt;4)-beta-linkages between N-acetylmuramic acid and N-acetyl-D-glucosamine residues in a peptidoglycan and between N-acetyl-D-glucosamine residues in chitodextrins.</text>
        <dbReference type="EC" id="3.2.1.17"/>
    </reaction>
</comment>
<dbReference type="PANTHER" id="PTHR11407">
    <property type="entry name" value="LYSOZYME C"/>
    <property type="match status" value="1"/>
</dbReference>
<dbReference type="Gene3D" id="1.10.530.10">
    <property type="match status" value="1"/>
</dbReference>
<dbReference type="InParanoid" id="A0A6J0BJA0"/>
<keyword evidence="3" id="KW-0929">Antimicrobial</keyword>
<dbReference type="GO" id="GO:0042742">
    <property type="term" value="P:defense response to bacterium"/>
    <property type="evidence" value="ECO:0007669"/>
    <property type="project" value="UniProtKB-KW"/>
</dbReference>
<evidence type="ECO:0000256" key="5">
    <source>
        <dbReference type="ARBA" id="ARBA00023295"/>
    </source>
</evidence>
<dbReference type="PANTHER" id="PTHR11407:SF63">
    <property type="entry name" value="LYSOZYME C"/>
    <property type="match status" value="1"/>
</dbReference>